<dbReference type="SUPFAM" id="SSF52058">
    <property type="entry name" value="L domain-like"/>
    <property type="match status" value="1"/>
</dbReference>
<dbReference type="OrthoDB" id="10251250at2759"/>
<reference evidence="4" key="2">
    <citation type="submission" date="2022-10" db="EMBL/GenBank/DDBJ databases">
        <authorList>
            <consortium name="ENA_rothamsted_submissions"/>
            <consortium name="culmorum"/>
            <person name="King R."/>
        </authorList>
    </citation>
    <scope>NUCLEOTIDE SEQUENCE</scope>
</reference>
<feature type="coiled-coil region" evidence="1">
    <location>
        <begin position="499"/>
        <end position="533"/>
    </location>
</feature>
<keyword evidence="5" id="KW-1185">Reference proteome</keyword>
<keyword evidence="2" id="KW-0812">Transmembrane</keyword>
<dbReference type="Proteomes" id="UP001153620">
    <property type="component" value="Chromosome 4"/>
</dbReference>
<dbReference type="Gene3D" id="3.80.10.10">
    <property type="entry name" value="Ribonuclease Inhibitor"/>
    <property type="match status" value="1"/>
</dbReference>
<dbReference type="InterPro" id="IPR032675">
    <property type="entry name" value="LRR_dom_sf"/>
</dbReference>
<evidence type="ECO:0000256" key="3">
    <source>
        <dbReference type="SAM" id="SignalP"/>
    </source>
</evidence>
<feature type="transmembrane region" description="Helical" evidence="2">
    <location>
        <begin position="561"/>
        <end position="582"/>
    </location>
</feature>
<dbReference type="InterPro" id="IPR001611">
    <property type="entry name" value="Leu-rich_rpt"/>
</dbReference>
<proteinExistence type="predicted"/>
<feature type="chain" id="PRO_5040471600" evidence="3">
    <location>
        <begin position="19"/>
        <end position="595"/>
    </location>
</feature>
<gene>
    <name evidence="4" type="ORF">CHIRRI_LOCUS13996</name>
</gene>
<feature type="signal peptide" evidence="3">
    <location>
        <begin position="1"/>
        <end position="18"/>
    </location>
</feature>
<protein>
    <submittedName>
        <fullName evidence="4">Uncharacterized protein</fullName>
    </submittedName>
</protein>
<sequence>MRIRILFVFLNLLNASISTDIECTYGLESFFVTHSSYRCLVQNDPIINLPSKAFINSTSGTHESGKNNQHVLGFFAKNKTINYFPNGLEKIYDNIKAIVIEKCHLKEIHQSDVMVFPKLVAIGLRYNDIEVVEQNLFQYNRLLKLVLFHDNKVFHIDPAVFDHLTSLSYLGFSRNKCMSMYIDSGTAVQVQKVITEIKSKCTNAEYKSIDGKFKELEMELYQNKVKILEHEINSSTIPMVSTFAMRLQKVKDYKPCDIVAIAEQAQKDNIKSLKDLEISTNKIKAIESENHSNIKNRIDQIEKSLYHSQASLSKSLNDSQVETSKHLNGIKVEQAGFNRSVQDKLKHLSNSMDNLQADTANALENIRLITKSLNQSMTQKTSFIDEKIEAQSTILLTALNNAQTETARQIESFKLSHDDKAKATNEKLTNLSESMSQIVQQTRIEASDCKYEVIKLLNLTKSSLEHKLAIIEEKLANGSKSIEDLSNAFVKYQESSRININESVTLESLNNKIENIEKTLSKLSAQMEAAERRSNWSQQNLDDRLKIQSHKIDKNSEFNDLSTSALIIVCGFLGTLVIIILYKKILFRNVDLDGV</sequence>
<dbReference type="AlphaFoldDB" id="A0A9N9S6P8"/>
<name>A0A9N9S6P8_9DIPT</name>
<evidence type="ECO:0000256" key="1">
    <source>
        <dbReference type="SAM" id="Coils"/>
    </source>
</evidence>
<dbReference type="Pfam" id="PF13855">
    <property type="entry name" value="LRR_8"/>
    <property type="match status" value="1"/>
</dbReference>
<evidence type="ECO:0000256" key="2">
    <source>
        <dbReference type="SAM" id="Phobius"/>
    </source>
</evidence>
<keyword evidence="2" id="KW-0472">Membrane</keyword>
<keyword evidence="2" id="KW-1133">Transmembrane helix</keyword>
<accession>A0A9N9S6P8</accession>
<keyword evidence="1" id="KW-0175">Coiled coil</keyword>
<evidence type="ECO:0000313" key="5">
    <source>
        <dbReference type="Proteomes" id="UP001153620"/>
    </source>
</evidence>
<feature type="coiled-coil region" evidence="1">
    <location>
        <begin position="338"/>
        <end position="365"/>
    </location>
</feature>
<reference evidence="4" key="1">
    <citation type="submission" date="2022-01" db="EMBL/GenBank/DDBJ databases">
        <authorList>
            <person name="King R."/>
        </authorList>
    </citation>
    <scope>NUCLEOTIDE SEQUENCE</scope>
</reference>
<dbReference type="EMBL" id="OU895880">
    <property type="protein sequence ID" value="CAG9811187.1"/>
    <property type="molecule type" value="Genomic_DNA"/>
</dbReference>
<evidence type="ECO:0000313" key="4">
    <source>
        <dbReference type="EMBL" id="CAG9811187.1"/>
    </source>
</evidence>
<keyword evidence="3" id="KW-0732">Signal</keyword>
<organism evidence="4 5">
    <name type="scientific">Chironomus riparius</name>
    <dbReference type="NCBI Taxonomy" id="315576"/>
    <lineage>
        <taxon>Eukaryota</taxon>
        <taxon>Metazoa</taxon>
        <taxon>Ecdysozoa</taxon>
        <taxon>Arthropoda</taxon>
        <taxon>Hexapoda</taxon>
        <taxon>Insecta</taxon>
        <taxon>Pterygota</taxon>
        <taxon>Neoptera</taxon>
        <taxon>Endopterygota</taxon>
        <taxon>Diptera</taxon>
        <taxon>Nematocera</taxon>
        <taxon>Chironomoidea</taxon>
        <taxon>Chironomidae</taxon>
        <taxon>Chironominae</taxon>
        <taxon>Chironomus</taxon>
    </lineage>
</organism>